<accession>A0A0L0W934</accession>
<dbReference type="Pfam" id="PF01569">
    <property type="entry name" value="PAP2"/>
    <property type="match status" value="1"/>
</dbReference>
<sequence>MRYNNNSNNRFTKKIFKLSIIGFILSIIFLIVLLILGNKIKNTSAGIYFDEVIISTLHRNISPYMKEFMKVISFLGSAKFYIILCILMIAFFIKRKTYMNIVALLSGVLGSFLLNLILKNYYGRIRPEAYFLVNETGFSFPSAHSMVAISSYGILAYLLMRNRTWNNKKKLLWILTGLLIILIGFSRVYLGVHWPTDIIGGFGAGFIWLYLNIIILERINLKINSH</sequence>
<protein>
    <submittedName>
        <fullName evidence="3">Phosphatidic acid phosphatase domain-containing protein, PAP2 family</fullName>
    </submittedName>
</protein>
<feature type="transmembrane region" description="Helical" evidence="1">
    <location>
        <begin position="171"/>
        <end position="192"/>
    </location>
</feature>
<feature type="transmembrane region" description="Helical" evidence="1">
    <location>
        <begin position="100"/>
        <end position="118"/>
    </location>
</feature>
<keyword evidence="1" id="KW-0812">Transmembrane</keyword>
<dbReference type="PANTHER" id="PTHR14969:SF13">
    <property type="entry name" value="AT30094P"/>
    <property type="match status" value="1"/>
</dbReference>
<reference evidence="4" key="1">
    <citation type="submission" date="2015-07" db="EMBL/GenBank/DDBJ databases">
        <title>Draft genome sequence of the purine-degrading Gottschalkia purinilyticum DSM 1384 (formerly Clostridium purinilyticum).</title>
        <authorList>
            <person name="Poehlein A."/>
            <person name="Schiel-Bengelsdorf B."/>
            <person name="Bengelsdorf F.R."/>
            <person name="Daniel R."/>
            <person name="Duerre P."/>
        </authorList>
    </citation>
    <scope>NUCLEOTIDE SEQUENCE [LARGE SCALE GENOMIC DNA]</scope>
    <source>
        <strain evidence="4">DSM 1384</strain>
    </source>
</reference>
<dbReference type="Proteomes" id="UP000037267">
    <property type="component" value="Unassembled WGS sequence"/>
</dbReference>
<dbReference type="InterPro" id="IPR000326">
    <property type="entry name" value="PAP2/HPO"/>
</dbReference>
<evidence type="ECO:0000259" key="2">
    <source>
        <dbReference type="SMART" id="SM00014"/>
    </source>
</evidence>
<dbReference type="STRING" id="1503.CLPU_10c01130"/>
<comment type="caution">
    <text evidence="3">The sequence shown here is derived from an EMBL/GenBank/DDBJ whole genome shotgun (WGS) entry which is preliminary data.</text>
</comment>
<organism evidence="3 4">
    <name type="scientific">Gottschalkia purinilytica</name>
    <name type="common">Clostridium purinilyticum</name>
    <dbReference type="NCBI Taxonomy" id="1503"/>
    <lineage>
        <taxon>Bacteria</taxon>
        <taxon>Bacillati</taxon>
        <taxon>Bacillota</taxon>
        <taxon>Tissierellia</taxon>
        <taxon>Tissierellales</taxon>
        <taxon>Gottschalkiaceae</taxon>
        <taxon>Gottschalkia</taxon>
    </lineage>
</organism>
<keyword evidence="1" id="KW-1133">Transmembrane helix</keyword>
<name>A0A0L0W934_GOTPU</name>
<feature type="transmembrane region" description="Helical" evidence="1">
    <location>
        <begin position="138"/>
        <end position="159"/>
    </location>
</feature>
<feature type="domain" description="Phosphatidic acid phosphatase type 2/haloperoxidase" evidence="2">
    <location>
        <begin position="100"/>
        <end position="213"/>
    </location>
</feature>
<dbReference type="EMBL" id="LGSS01000010">
    <property type="protein sequence ID" value="KNF08058.1"/>
    <property type="molecule type" value="Genomic_DNA"/>
</dbReference>
<keyword evidence="4" id="KW-1185">Reference proteome</keyword>
<feature type="transmembrane region" description="Helical" evidence="1">
    <location>
        <begin position="198"/>
        <end position="216"/>
    </location>
</feature>
<feature type="transmembrane region" description="Helical" evidence="1">
    <location>
        <begin position="71"/>
        <end position="93"/>
    </location>
</feature>
<dbReference type="CDD" id="cd03392">
    <property type="entry name" value="PAP2_like_2"/>
    <property type="match status" value="1"/>
</dbReference>
<dbReference type="RefSeq" id="WP_050355705.1">
    <property type="nucleotide sequence ID" value="NZ_LGSS01000010.1"/>
</dbReference>
<proteinExistence type="predicted"/>
<gene>
    <name evidence="3" type="ORF">CLPU_10c01130</name>
</gene>
<evidence type="ECO:0000256" key="1">
    <source>
        <dbReference type="SAM" id="Phobius"/>
    </source>
</evidence>
<evidence type="ECO:0000313" key="3">
    <source>
        <dbReference type="EMBL" id="KNF08058.1"/>
    </source>
</evidence>
<dbReference type="Gene3D" id="1.20.144.10">
    <property type="entry name" value="Phosphatidic acid phosphatase type 2/haloperoxidase"/>
    <property type="match status" value="2"/>
</dbReference>
<feature type="transmembrane region" description="Helical" evidence="1">
    <location>
        <begin position="15"/>
        <end position="36"/>
    </location>
</feature>
<keyword evidence="1" id="KW-0472">Membrane</keyword>
<evidence type="ECO:0000313" key="4">
    <source>
        <dbReference type="Proteomes" id="UP000037267"/>
    </source>
</evidence>
<dbReference type="SMART" id="SM00014">
    <property type="entry name" value="acidPPc"/>
    <property type="match status" value="1"/>
</dbReference>
<dbReference type="SUPFAM" id="SSF48317">
    <property type="entry name" value="Acid phosphatase/Vanadium-dependent haloperoxidase"/>
    <property type="match status" value="1"/>
</dbReference>
<dbReference type="OrthoDB" id="9789113at2"/>
<dbReference type="InterPro" id="IPR036938">
    <property type="entry name" value="PAP2/HPO_sf"/>
</dbReference>
<dbReference type="AlphaFoldDB" id="A0A0L0W934"/>
<dbReference type="PANTHER" id="PTHR14969">
    <property type="entry name" value="SPHINGOSINE-1-PHOSPHATE PHOSPHOHYDROLASE"/>
    <property type="match status" value="1"/>
</dbReference>